<proteinExistence type="predicted"/>
<dbReference type="Proteomes" id="UP000317940">
    <property type="component" value="Unassembled WGS sequence"/>
</dbReference>
<organism evidence="1 2">
    <name type="scientific">Kitasatospora viridis</name>
    <dbReference type="NCBI Taxonomy" id="281105"/>
    <lineage>
        <taxon>Bacteria</taxon>
        <taxon>Bacillati</taxon>
        <taxon>Actinomycetota</taxon>
        <taxon>Actinomycetes</taxon>
        <taxon>Kitasatosporales</taxon>
        <taxon>Streptomycetaceae</taxon>
        <taxon>Kitasatospora</taxon>
    </lineage>
</organism>
<comment type="caution">
    <text evidence="1">The sequence shown here is derived from an EMBL/GenBank/DDBJ whole genome shotgun (WGS) entry which is preliminary data.</text>
</comment>
<protein>
    <recommendedName>
        <fullName evidence="3">HEAT repeat protein</fullName>
    </recommendedName>
</protein>
<dbReference type="EMBL" id="VIWT01000006">
    <property type="protein sequence ID" value="TWF73336.1"/>
    <property type="molecule type" value="Genomic_DNA"/>
</dbReference>
<evidence type="ECO:0000313" key="1">
    <source>
        <dbReference type="EMBL" id="TWF73336.1"/>
    </source>
</evidence>
<gene>
    <name evidence="1" type="ORF">FHX73_16487</name>
</gene>
<evidence type="ECO:0000313" key="2">
    <source>
        <dbReference type="Proteomes" id="UP000317940"/>
    </source>
</evidence>
<sequence>MTHQPMSRGLTALIPTAAAPATSSAGERAAAQLHHLRTVALPAPVVAAAVELLADRIRDPDPTTRQAAAAVLAHLTAALQTLDG</sequence>
<dbReference type="AlphaFoldDB" id="A0A561SEP3"/>
<reference evidence="1 2" key="1">
    <citation type="submission" date="2019-06" db="EMBL/GenBank/DDBJ databases">
        <title>Sequencing the genomes of 1000 actinobacteria strains.</title>
        <authorList>
            <person name="Klenk H.-P."/>
        </authorList>
    </citation>
    <scope>NUCLEOTIDE SEQUENCE [LARGE SCALE GENOMIC DNA]</scope>
    <source>
        <strain evidence="1 2">DSM 44826</strain>
    </source>
</reference>
<dbReference type="RefSeq" id="WP_145911279.1">
    <property type="nucleotide sequence ID" value="NZ_BAAAMZ010000005.1"/>
</dbReference>
<evidence type="ECO:0008006" key="3">
    <source>
        <dbReference type="Google" id="ProtNLM"/>
    </source>
</evidence>
<name>A0A561SEP3_9ACTN</name>
<accession>A0A561SEP3</accession>
<keyword evidence="2" id="KW-1185">Reference proteome</keyword>